<feature type="transmembrane region" description="Helical" evidence="2">
    <location>
        <begin position="287"/>
        <end position="317"/>
    </location>
</feature>
<keyword evidence="2" id="KW-0472">Membrane</keyword>
<feature type="region of interest" description="Disordered" evidence="1">
    <location>
        <begin position="52"/>
        <end position="89"/>
    </location>
</feature>
<feature type="compositionally biased region" description="Pro residues" evidence="1">
    <location>
        <begin position="73"/>
        <end position="82"/>
    </location>
</feature>
<dbReference type="AlphaFoldDB" id="A0A6A2ZXF8"/>
<protein>
    <submittedName>
        <fullName evidence="3">Uncharacterized protein</fullName>
    </submittedName>
</protein>
<name>A0A6A2ZXF8_HIBSY</name>
<keyword evidence="4" id="KW-1185">Reference proteome</keyword>
<feature type="region of interest" description="Disordered" evidence="1">
    <location>
        <begin position="235"/>
        <end position="259"/>
    </location>
</feature>
<comment type="caution">
    <text evidence="3">The sequence shown here is derived from an EMBL/GenBank/DDBJ whole genome shotgun (WGS) entry which is preliminary data.</text>
</comment>
<sequence length="322" mass="36476">MTFPWKKAKSTLLSRLVADLHRPPQSGRTLVLETGFPTSLVDLFVKNRDRLRKSPKRKSTSQIQTPVVTRLPSSPPRSFPDPPCEEKAQSSGIDIGKSVMVQRKCAGGSRIGFRAAVKVIIVAALAVSTKQLTLWIMMAAFLLFLLEFGFSLPEFQSILLGFKKWDREQTPSAGELNAKQEATTVLPGYVELIDMEIESEFNCVEETQMETRRERSRSGRFKRHLIKKLVPKKLRPGKKKNEDQWRADMHKREELEDESQQVKISRDDQVLLVKEEKLERGSSGQCLSVIVLAGLLLGGRGAALLITLVWCLMLTYIRRLRC</sequence>
<keyword evidence="2" id="KW-1133">Transmembrane helix</keyword>
<proteinExistence type="predicted"/>
<organism evidence="3 4">
    <name type="scientific">Hibiscus syriacus</name>
    <name type="common">Rose of Sharon</name>
    <dbReference type="NCBI Taxonomy" id="106335"/>
    <lineage>
        <taxon>Eukaryota</taxon>
        <taxon>Viridiplantae</taxon>
        <taxon>Streptophyta</taxon>
        <taxon>Embryophyta</taxon>
        <taxon>Tracheophyta</taxon>
        <taxon>Spermatophyta</taxon>
        <taxon>Magnoliopsida</taxon>
        <taxon>eudicotyledons</taxon>
        <taxon>Gunneridae</taxon>
        <taxon>Pentapetalae</taxon>
        <taxon>rosids</taxon>
        <taxon>malvids</taxon>
        <taxon>Malvales</taxon>
        <taxon>Malvaceae</taxon>
        <taxon>Malvoideae</taxon>
        <taxon>Hibiscus</taxon>
    </lineage>
</organism>
<evidence type="ECO:0000313" key="3">
    <source>
        <dbReference type="EMBL" id="KAE8695535.1"/>
    </source>
</evidence>
<dbReference type="PANTHER" id="PTHR36381:SF1">
    <property type="entry name" value="ETHYLENE-REGULATED TRANSCRIPT 2 (ERT2)"/>
    <property type="match status" value="1"/>
</dbReference>
<dbReference type="Proteomes" id="UP000436088">
    <property type="component" value="Unassembled WGS sequence"/>
</dbReference>
<dbReference type="OrthoDB" id="690172at2759"/>
<reference evidence="3" key="1">
    <citation type="submission" date="2019-09" db="EMBL/GenBank/DDBJ databases">
        <title>Draft genome information of white flower Hibiscus syriacus.</title>
        <authorList>
            <person name="Kim Y.-M."/>
        </authorList>
    </citation>
    <scope>NUCLEOTIDE SEQUENCE [LARGE SCALE GENOMIC DNA]</scope>
    <source>
        <strain evidence="3">YM2019G1</strain>
    </source>
</reference>
<feature type="compositionally biased region" description="Basic and acidic residues" evidence="1">
    <location>
        <begin position="239"/>
        <end position="254"/>
    </location>
</feature>
<gene>
    <name evidence="3" type="ORF">F3Y22_tig00110705pilonHSYRG00115</name>
</gene>
<accession>A0A6A2ZXF8</accession>
<evidence type="ECO:0000256" key="1">
    <source>
        <dbReference type="SAM" id="MobiDB-lite"/>
    </source>
</evidence>
<dbReference type="EMBL" id="VEPZ02001080">
    <property type="protein sequence ID" value="KAE8695535.1"/>
    <property type="molecule type" value="Genomic_DNA"/>
</dbReference>
<dbReference type="PANTHER" id="PTHR36381">
    <property type="entry name" value="ETHYLENE-REGULATED TRANSCRIPT 2 (ERT2)"/>
    <property type="match status" value="1"/>
</dbReference>
<keyword evidence="2" id="KW-0812">Transmembrane</keyword>
<evidence type="ECO:0000313" key="4">
    <source>
        <dbReference type="Proteomes" id="UP000436088"/>
    </source>
</evidence>
<evidence type="ECO:0000256" key="2">
    <source>
        <dbReference type="SAM" id="Phobius"/>
    </source>
</evidence>